<accession>A0A6I4NRH1</accession>
<dbReference type="EMBL" id="WSTB01000002">
    <property type="protein sequence ID" value="MWB93734.1"/>
    <property type="molecule type" value="Genomic_DNA"/>
</dbReference>
<comment type="caution">
    <text evidence="4">The sequence shown here is derived from an EMBL/GenBank/DDBJ whole genome shotgun (WGS) entry which is preliminary data.</text>
</comment>
<dbReference type="Proteomes" id="UP000471501">
    <property type="component" value="Unassembled WGS sequence"/>
</dbReference>
<feature type="chain" id="PRO_5026035316" evidence="2">
    <location>
        <begin position="20"/>
        <end position="509"/>
    </location>
</feature>
<proteinExistence type="predicted"/>
<evidence type="ECO:0000256" key="1">
    <source>
        <dbReference type="ARBA" id="ARBA00022729"/>
    </source>
</evidence>
<dbReference type="RefSeq" id="WP_160373655.1">
    <property type="nucleotide sequence ID" value="NZ_WSTB01000002.1"/>
</dbReference>
<feature type="domain" description="Secretion system C-terminal sorting" evidence="3">
    <location>
        <begin position="435"/>
        <end position="506"/>
    </location>
</feature>
<dbReference type="AlphaFoldDB" id="A0A6I4NRH1"/>
<dbReference type="Pfam" id="PF18962">
    <property type="entry name" value="Por_Secre_tail"/>
    <property type="match status" value="1"/>
</dbReference>
<keyword evidence="5" id="KW-1185">Reference proteome</keyword>
<evidence type="ECO:0000256" key="2">
    <source>
        <dbReference type="SAM" id="SignalP"/>
    </source>
</evidence>
<name>A0A6I4NRH1_9FLAO</name>
<sequence length="509" mass="54294">MKKILMLCFSVLCTNFLMAQGGTVEISGPSNVEVGKPNTFNLKFIPTSPTTSTTKYSIDFWNIVAPVDGSPIDGNINNQPNSNYFYNQTAGTEVSILNPSTIGIPITFGDQSFANSEISVYCSGVYRDSNNVITGHFTTNVIVFKVGVYKIKPPTISNPAILTCCTNNVQICATDYGDANRFTWTISGATIVSGQGSSCVTITPNPTGDISATCVVKRDLGLPNYTATNTRIISRTARTASFSPNYATTPPYNYMCKGSGLQMNMSNQCGISSINWIAPNCTITGQNTLTPTITPTSSIPTGSLINVSAVVSFGDCTATSINSFKILDNAVAPTPQGTFSVTLPENSGSICTTETFDLAFISSDGFNNGITTVSPGFLWGPGDELHYKGGKPTSVTVSNINLCTGLSTKKIFTVYPPAPCASFAKVASVSELVIAPNPTKGTVTVTLPEILSGNYEIYDQTSSVLVQQAKFDNQLELQIEMSHKLKSGIYILKVNTKGNTLTEKIILNR</sequence>
<keyword evidence="1 2" id="KW-0732">Signal</keyword>
<dbReference type="InterPro" id="IPR026444">
    <property type="entry name" value="Secre_tail"/>
</dbReference>
<organism evidence="4 5">
    <name type="scientific">Flavobacterium hydrocarbonoxydans</name>
    <dbReference type="NCBI Taxonomy" id="2683249"/>
    <lineage>
        <taxon>Bacteria</taxon>
        <taxon>Pseudomonadati</taxon>
        <taxon>Bacteroidota</taxon>
        <taxon>Flavobacteriia</taxon>
        <taxon>Flavobacteriales</taxon>
        <taxon>Flavobacteriaceae</taxon>
        <taxon>Flavobacterium</taxon>
    </lineage>
</organism>
<dbReference type="NCBIfam" id="TIGR04183">
    <property type="entry name" value="Por_Secre_tail"/>
    <property type="match status" value="1"/>
</dbReference>
<evidence type="ECO:0000313" key="4">
    <source>
        <dbReference type="EMBL" id="MWB93734.1"/>
    </source>
</evidence>
<feature type="signal peptide" evidence="2">
    <location>
        <begin position="1"/>
        <end position="19"/>
    </location>
</feature>
<evidence type="ECO:0000313" key="5">
    <source>
        <dbReference type="Proteomes" id="UP000471501"/>
    </source>
</evidence>
<protein>
    <submittedName>
        <fullName evidence="4">T9SS type A sorting domain-containing protein</fullName>
    </submittedName>
</protein>
<gene>
    <name evidence="4" type="ORF">GON26_05135</name>
</gene>
<evidence type="ECO:0000259" key="3">
    <source>
        <dbReference type="Pfam" id="PF18962"/>
    </source>
</evidence>
<reference evidence="4 5" key="1">
    <citation type="submission" date="2019-12" db="EMBL/GenBank/DDBJ databases">
        <authorList>
            <person name="Kim Y.S."/>
        </authorList>
    </citation>
    <scope>NUCLEOTIDE SEQUENCE [LARGE SCALE GENOMIC DNA]</scope>
    <source>
        <strain evidence="4 5">GA093</strain>
    </source>
</reference>